<keyword evidence="1" id="KW-0456">Lyase</keyword>
<dbReference type="Proteomes" id="UP001254848">
    <property type="component" value="Unassembled WGS sequence"/>
</dbReference>
<protein>
    <submittedName>
        <fullName evidence="3">Fumarylacetoacetate hydrolase family protein</fullName>
    </submittedName>
</protein>
<organism evidence="3 4">
    <name type="scientific">Anaeroselena agilis</name>
    <dbReference type="NCBI Taxonomy" id="3063788"/>
    <lineage>
        <taxon>Bacteria</taxon>
        <taxon>Bacillati</taxon>
        <taxon>Bacillota</taxon>
        <taxon>Negativicutes</taxon>
        <taxon>Acetonemataceae</taxon>
        <taxon>Anaeroselena</taxon>
    </lineage>
</organism>
<feature type="domain" description="Fumarylacetoacetase-like C-terminal" evidence="2">
    <location>
        <begin position="85"/>
        <end position="259"/>
    </location>
</feature>
<dbReference type="InterPro" id="IPR011234">
    <property type="entry name" value="Fumarylacetoacetase-like_C"/>
</dbReference>
<dbReference type="PANTHER" id="PTHR30143">
    <property type="entry name" value="ACID HYDRATASE"/>
    <property type="match status" value="1"/>
</dbReference>
<gene>
    <name evidence="3" type="ORF">Q4T40_19240</name>
</gene>
<dbReference type="Pfam" id="PF01557">
    <property type="entry name" value="FAA_hydrolase"/>
    <property type="match status" value="1"/>
</dbReference>
<dbReference type="InterPro" id="IPR050772">
    <property type="entry name" value="Hydratase-Decarb/MhpD_sf"/>
</dbReference>
<keyword evidence="4" id="KW-1185">Reference proteome</keyword>
<dbReference type="InterPro" id="IPR036663">
    <property type="entry name" value="Fumarylacetoacetase_C_sf"/>
</dbReference>
<dbReference type="GO" id="GO:0016787">
    <property type="term" value="F:hydrolase activity"/>
    <property type="evidence" value="ECO:0007669"/>
    <property type="project" value="UniProtKB-KW"/>
</dbReference>
<proteinExistence type="predicted"/>
<sequence>MDDKIILQLARELYGAETGHAPIEALTARHPGITNEEAYQVQLAGMNLRLADGHTIVGKKIGLTSKAMQTALGVFEPDYGYITDRMMVFEGEPLSLSELIAPKIEAEVAFVLKEDLAGPGVTVTKVLQATAGLMPALEIIDTRIKDWKIKIQDTIADGASIGKVIVSGRLIPADEFDLRYMGLVLEKNGETVATAAGAAVLGHPANAVAWLANKLADYGISLKAGEIIMSGSLTAACPVAAGDNISAAFDRLGTVGARFVK</sequence>
<name>A0ABU3P3X5_9FIRM</name>
<dbReference type="EMBL" id="JAUOZS010000001">
    <property type="protein sequence ID" value="MDT8903370.1"/>
    <property type="molecule type" value="Genomic_DNA"/>
</dbReference>
<evidence type="ECO:0000256" key="1">
    <source>
        <dbReference type="ARBA" id="ARBA00023239"/>
    </source>
</evidence>
<reference evidence="3 4" key="1">
    <citation type="submission" date="2023-07" db="EMBL/GenBank/DDBJ databases">
        <title>The novel representative of Negativicutes class, Anaeroselena agilis gen. nov. sp. nov.</title>
        <authorList>
            <person name="Prokofeva M.I."/>
            <person name="Elcheninov A.G."/>
            <person name="Klyukina A."/>
            <person name="Kublanov I.V."/>
            <person name="Frolov E.N."/>
            <person name="Podosokorskaya O.A."/>
        </authorList>
    </citation>
    <scope>NUCLEOTIDE SEQUENCE [LARGE SCALE GENOMIC DNA]</scope>
    <source>
        <strain evidence="3 4">4137-cl</strain>
    </source>
</reference>
<dbReference type="RefSeq" id="WP_413781827.1">
    <property type="nucleotide sequence ID" value="NZ_JAUOZS010000001.1"/>
</dbReference>
<keyword evidence="3" id="KW-0378">Hydrolase</keyword>
<dbReference type="PANTHER" id="PTHR30143:SF0">
    <property type="entry name" value="2-KETO-4-PENTENOATE HYDRATASE"/>
    <property type="match status" value="1"/>
</dbReference>
<dbReference type="Gene3D" id="3.90.850.10">
    <property type="entry name" value="Fumarylacetoacetase-like, C-terminal domain"/>
    <property type="match status" value="1"/>
</dbReference>
<accession>A0ABU3P3X5</accession>
<dbReference type="SUPFAM" id="SSF56529">
    <property type="entry name" value="FAH"/>
    <property type="match status" value="1"/>
</dbReference>
<evidence type="ECO:0000313" key="4">
    <source>
        <dbReference type="Proteomes" id="UP001254848"/>
    </source>
</evidence>
<evidence type="ECO:0000313" key="3">
    <source>
        <dbReference type="EMBL" id="MDT8903370.1"/>
    </source>
</evidence>
<comment type="caution">
    <text evidence="3">The sequence shown here is derived from an EMBL/GenBank/DDBJ whole genome shotgun (WGS) entry which is preliminary data.</text>
</comment>
<evidence type="ECO:0000259" key="2">
    <source>
        <dbReference type="Pfam" id="PF01557"/>
    </source>
</evidence>